<dbReference type="GeneID" id="39731878"/>
<dbReference type="InterPro" id="IPR011599">
    <property type="entry name" value="PFD_alpha_archaea"/>
</dbReference>
<dbReference type="RefSeq" id="XP_028528938.1">
    <property type="nucleotide sequence ID" value="XM_028672380.1"/>
</dbReference>
<dbReference type="Gene3D" id="1.10.287.370">
    <property type="match status" value="1"/>
</dbReference>
<reference evidence="2" key="1">
    <citation type="submission" date="2015-04" db="EMBL/GenBank/DDBJ databases">
        <authorList>
            <consortium name="Pathogen Informatics"/>
        </authorList>
    </citation>
    <scope>NUCLEOTIDE SEQUENCE [LARGE SCALE GENOMIC DNA]</scope>
    <source>
        <strain evidence="2">8A</strain>
    </source>
</reference>
<dbReference type="CDD" id="cd23158">
    <property type="entry name" value="Prefoldin_UXT"/>
    <property type="match status" value="1"/>
</dbReference>
<keyword evidence="3" id="KW-1185">Reference proteome</keyword>
<dbReference type="PANTHER" id="PTHR12674:SF2">
    <property type="entry name" value="PREFOLDIN SUBUNIT 5"/>
    <property type="match status" value="1"/>
</dbReference>
<dbReference type="OMA" id="WSAKCAD"/>
<dbReference type="GO" id="GO:0016272">
    <property type="term" value="C:prefoldin complex"/>
    <property type="evidence" value="ECO:0007669"/>
    <property type="project" value="InterPro"/>
</dbReference>
<dbReference type="SUPFAM" id="SSF46579">
    <property type="entry name" value="Prefoldin"/>
    <property type="match status" value="1"/>
</dbReference>
<dbReference type="PANTHER" id="PTHR12674">
    <property type="entry name" value="PREFOLDIN SUBUNIT 5"/>
    <property type="match status" value="1"/>
</dbReference>
<dbReference type="GO" id="GO:1990113">
    <property type="term" value="P:RNA polymerase I assembly"/>
    <property type="evidence" value="ECO:0007669"/>
    <property type="project" value="TreeGrafter"/>
</dbReference>
<sequence length="153" mass="18200">MNLYEELGNAAINEENKGFKNLILKSEHFIDNVLHQQLRERQKKRDEILQDIFDMEILIENLNLFINTKDEKEIETLTSLGCDSYAYADILNKNKIFIQIGYEFYLEMTLEDAIVFLKKKINFYEDKLTYWNKQISKIKAHIQILMRAISNLS</sequence>
<dbReference type="VEuPathDB" id="PlasmoDB:PGAL8A_00334800"/>
<dbReference type="GO" id="GO:1990114">
    <property type="term" value="P:RNA polymerase II core complex assembly"/>
    <property type="evidence" value="ECO:0007669"/>
    <property type="project" value="TreeGrafter"/>
</dbReference>
<dbReference type="InterPro" id="IPR009053">
    <property type="entry name" value="Prefoldin"/>
</dbReference>
<dbReference type="GO" id="GO:0051082">
    <property type="term" value="F:unfolded protein binding"/>
    <property type="evidence" value="ECO:0007669"/>
    <property type="project" value="InterPro"/>
</dbReference>
<dbReference type="AlphaFoldDB" id="A0A1J1GUI1"/>
<evidence type="ECO:0000313" key="2">
    <source>
        <dbReference type="EMBL" id="CRG96133.1"/>
    </source>
</evidence>
<evidence type="ECO:0000256" key="1">
    <source>
        <dbReference type="ARBA" id="ARBA00010048"/>
    </source>
</evidence>
<dbReference type="Pfam" id="PF02996">
    <property type="entry name" value="Prefoldin"/>
    <property type="match status" value="1"/>
</dbReference>
<comment type="caution">
    <text evidence="2">The sequence shown here is derived from an EMBL/GenBank/DDBJ whole genome shotgun (WGS) entry which is preliminary data.</text>
</comment>
<dbReference type="GO" id="GO:0005737">
    <property type="term" value="C:cytoplasm"/>
    <property type="evidence" value="ECO:0007669"/>
    <property type="project" value="TreeGrafter"/>
</dbReference>
<dbReference type="GO" id="GO:1990115">
    <property type="term" value="P:RNA polymerase III assembly"/>
    <property type="evidence" value="ECO:0007669"/>
    <property type="project" value="TreeGrafter"/>
</dbReference>
<comment type="similarity">
    <text evidence="1">Belongs to the prefoldin subunit alpha family.</text>
</comment>
<evidence type="ECO:0000313" key="3">
    <source>
        <dbReference type="Proteomes" id="UP000220797"/>
    </source>
</evidence>
<dbReference type="EMBL" id="CVMV01000059">
    <property type="protein sequence ID" value="CRG96133.1"/>
    <property type="molecule type" value="Genomic_DNA"/>
</dbReference>
<dbReference type="InterPro" id="IPR004127">
    <property type="entry name" value="Prefoldin_subunit_alpha"/>
</dbReference>
<dbReference type="Proteomes" id="UP000220797">
    <property type="component" value="Unassembled WGS sequence"/>
</dbReference>
<dbReference type="GO" id="GO:0006457">
    <property type="term" value="P:protein folding"/>
    <property type="evidence" value="ECO:0007669"/>
    <property type="project" value="InterPro"/>
</dbReference>
<name>A0A1J1GUI1_PLAGA</name>
<dbReference type="OrthoDB" id="433124at2759"/>
<proteinExistence type="inferred from homology"/>
<accession>A0A1J1GUI1</accession>
<organism evidence="2 3">
    <name type="scientific">Plasmodium gallinaceum</name>
    <dbReference type="NCBI Taxonomy" id="5849"/>
    <lineage>
        <taxon>Eukaryota</taxon>
        <taxon>Sar</taxon>
        <taxon>Alveolata</taxon>
        <taxon>Apicomplexa</taxon>
        <taxon>Aconoidasida</taxon>
        <taxon>Haemosporida</taxon>
        <taxon>Plasmodiidae</taxon>
        <taxon>Plasmodium</taxon>
        <taxon>Plasmodium (Haemamoeba)</taxon>
    </lineage>
</organism>
<gene>
    <name evidence="2" type="ORF">PGAL8A_00334800</name>
</gene>
<protein>
    <submittedName>
        <fullName evidence="2">Prefoldin, putative</fullName>
    </submittedName>
</protein>